<keyword evidence="3" id="KW-1185">Reference proteome</keyword>
<protein>
    <submittedName>
        <fullName evidence="2">Glyoxalase</fullName>
    </submittedName>
</protein>
<dbReference type="PATRIC" id="fig|264251.5.peg.1629"/>
<dbReference type="STRING" id="264251.FB00_08005"/>
<dbReference type="InterPro" id="IPR004360">
    <property type="entry name" value="Glyas_Fos-R_dOase_dom"/>
</dbReference>
<dbReference type="InterPro" id="IPR037523">
    <property type="entry name" value="VOC_core"/>
</dbReference>
<dbReference type="PROSITE" id="PS51819">
    <property type="entry name" value="VOC"/>
    <property type="match status" value="1"/>
</dbReference>
<dbReference type="EMBL" id="JNBQ01000005">
    <property type="protein sequence ID" value="KLN35353.1"/>
    <property type="molecule type" value="Genomic_DNA"/>
</dbReference>
<dbReference type="SUPFAM" id="SSF54593">
    <property type="entry name" value="Glyoxalase/Bleomycin resistance protein/Dihydroxybiphenyl dioxygenase"/>
    <property type="match status" value="1"/>
</dbReference>
<dbReference type="Gene3D" id="3.10.180.10">
    <property type="entry name" value="2,3-Dihydroxybiphenyl 1,2-Dioxygenase, domain 1"/>
    <property type="match status" value="1"/>
</dbReference>
<dbReference type="InterPro" id="IPR029068">
    <property type="entry name" value="Glyas_Bleomycin-R_OHBP_Dase"/>
</dbReference>
<dbReference type="AlphaFoldDB" id="A0A0H2KQ97"/>
<accession>A0A0H2KQ97</accession>
<evidence type="ECO:0000313" key="2">
    <source>
        <dbReference type="EMBL" id="KLN35353.1"/>
    </source>
</evidence>
<comment type="caution">
    <text evidence="2">The sequence shown here is derived from an EMBL/GenBank/DDBJ whole genome shotgun (WGS) entry which is preliminary data.</text>
</comment>
<evidence type="ECO:0000259" key="1">
    <source>
        <dbReference type="PROSITE" id="PS51819"/>
    </source>
</evidence>
<dbReference type="CDD" id="cd06587">
    <property type="entry name" value="VOC"/>
    <property type="match status" value="1"/>
</dbReference>
<dbReference type="Proteomes" id="UP000035265">
    <property type="component" value="Unassembled WGS sequence"/>
</dbReference>
<dbReference type="Pfam" id="PF00903">
    <property type="entry name" value="Glyoxalase"/>
    <property type="match status" value="1"/>
</dbReference>
<organism evidence="2 3">
    <name type="scientific">Cellulosimicrobium funkei</name>
    <dbReference type="NCBI Taxonomy" id="264251"/>
    <lineage>
        <taxon>Bacteria</taxon>
        <taxon>Bacillati</taxon>
        <taxon>Actinomycetota</taxon>
        <taxon>Actinomycetes</taxon>
        <taxon>Micrococcales</taxon>
        <taxon>Promicromonosporaceae</taxon>
        <taxon>Cellulosimicrobium</taxon>
    </lineage>
</organism>
<name>A0A0H2KQ97_9MICO</name>
<feature type="domain" description="VOC" evidence="1">
    <location>
        <begin position="2"/>
        <end position="111"/>
    </location>
</feature>
<proteinExistence type="predicted"/>
<gene>
    <name evidence="2" type="ORF">FB00_08005</name>
</gene>
<sequence length="115" mass="12803">MDLDLFVTMHVRDHDPARDWYVRLLGAEPAFVATPTESVWELAERRWLVVEQVPEHAGHGVVTVFRDDVDVFLAAASDRGVEPDRRETYDGGVVKTVFRDPDGNEIGLSGALPSS</sequence>
<dbReference type="RefSeq" id="WP_047232317.1">
    <property type="nucleotide sequence ID" value="NZ_JNBQ01000005.1"/>
</dbReference>
<reference evidence="2 3" key="1">
    <citation type="submission" date="2014-05" db="EMBL/GenBank/DDBJ databases">
        <title>Cellulosimicrobium funkei U11 genome.</title>
        <authorList>
            <person name="Hu C."/>
            <person name="Gong Y."/>
            <person name="Wan W."/>
            <person name="Jiang M."/>
        </authorList>
    </citation>
    <scope>NUCLEOTIDE SEQUENCE [LARGE SCALE GENOMIC DNA]</scope>
    <source>
        <strain evidence="2 3">U11</strain>
    </source>
</reference>
<evidence type="ECO:0000313" key="3">
    <source>
        <dbReference type="Proteomes" id="UP000035265"/>
    </source>
</evidence>